<reference evidence="1" key="1">
    <citation type="submission" date="2021-03" db="EMBL/GenBank/DDBJ databases">
        <title>Draft genome sequence of rust myrtle Austropuccinia psidii MF-1, a brazilian biotype.</title>
        <authorList>
            <person name="Quecine M.C."/>
            <person name="Pachon D.M.R."/>
            <person name="Bonatelli M.L."/>
            <person name="Correr F.H."/>
            <person name="Franceschini L.M."/>
            <person name="Leite T.F."/>
            <person name="Margarido G.R.A."/>
            <person name="Almeida C.A."/>
            <person name="Ferrarezi J.A."/>
            <person name="Labate C.A."/>
        </authorList>
    </citation>
    <scope>NUCLEOTIDE SEQUENCE</scope>
    <source>
        <strain evidence="1">MF-1</strain>
    </source>
</reference>
<evidence type="ECO:0000313" key="2">
    <source>
        <dbReference type="Proteomes" id="UP000765509"/>
    </source>
</evidence>
<keyword evidence="2" id="KW-1185">Reference proteome</keyword>
<dbReference type="Gene3D" id="3.30.420.10">
    <property type="entry name" value="Ribonuclease H-like superfamily/Ribonuclease H"/>
    <property type="match status" value="1"/>
</dbReference>
<dbReference type="Proteomes" id="UP000765509">
    <property type="component" value="Unassembled WGS sequence"/>
</dbReference>
<evidence type="ECO:0008006" key="3">
    <source>
        <dbReference type="Google" id="ProtNLM"/>
    </source>
</evidence>
<sequence length="115" mass="13509">MIYRDPKFTSELWTNLHQLSGTNLSLYTVYHPQTDALAERTIQTLEDMTPAILEKGWNPRLPQDSLRKCLIEIYPTTSNFREILDNARKHALRFMEDSFAYSTDKWDKSHATPDF</sequence>
<organism evidence="1 2">
    <name type="scientific">Austropuccinia psidii MF-1</name>
    <dbReference type="NCBI Taxonomy" id="1389203"/>
    <lineage>
        <taxon>Eukaryota</taxon>
        <taxon>Fungi</taxon>
        <taxon>Dikarya</taxon>
        <taxon>Basidiomycota</taxon>
        <taxon>Pucciniomycotina</taxon>
        <taxon>Pucciniomycetes</taxon>
        <taxon>Pucciniales</taxon>
        <taxon>Sphaerophragmiaceae</taxon>
        <taxon>Austropuccinia</taxon>
    </lineage>
</organism>
<dbReference type="InterPro" id="IPR012337">
    <property type="entry name" value="RNaseH-like_sf"/>
</dbReference>
<accession>A0A9Q3E9C4</accession>
<dbReference type="GO" id="GO:0003676">
    <property type="term" value="F:nucleic acid binding"/>
    <property type="evidence" value="ECO:0007669"/>
    <property type="project" value="InterPro"/>
</dbReference>
<dbReference type="EMBL" id="AVOT02025356">
    <property type="protein sequence ID" value="MBW0516588.1"/>
    <property type="molecule type" value="Genomic_DNA"/>
</dbReference>
<dbReference type="SUPFAM" id="SSF53098">
    <property type="entry name" value="Ribonuclease H-like"/>
    <property type="match status" value="1"/>
</dbReference>
<proteinExistence type="predicted"/>
<name>A0A9Q3E9C4_9BASI</name>
<gene>
    <name evidence="1" type="ORF">O181_056303</name>
</gene>
<dbReference type="AlphaFoldDB" id="A0A9Q3E9C4"/>
<evidence type="ECO:0000313" key="1">
    <source>
        <dbReference type="EMBL" id="MBW0516588.1"/>
    </source>
</evidence>
<comment type="caution">
    <text evidence="1">The sequence shown here is derived from an EMBL/GenBank/DDBJ whole genome shotgun (WGS) entry which is preliminary data.</text>
</comment>
<dbReference type="InterPro" id="IPR036397">
    <property type="entry name" value="RNaseH_sf"/>
</dbReference>
<protein>
    <recommendedName>
        <fullName evidence="3">Integrase catalytic domain-containing protein</fullName>
    </recommendedName>
</protein>